<reference evidence="3" key="1">
    <citation type="submission" date="2010-08" db="EMBL/GenBank/DDBJ databases">
        <authorList>
            <consortium name="Caenorhabditis japonica Sequencing Consortium"/>
            <person name="Wilson R.K."/>
        </authorList>
    </citation>
    <scope>NUCLEOTIDE SEQUENCE [LARGE SCALE GENOMIC DNA]</scope>
    <source>
        <strain evidence="3">DF5081</strain>
    </source>
</reference>
<dbReference type="Proteomes" id="UP000005237">
    <property type="component" value="Unassembled WGS sequence"/>
</dbReference>
<keyword evidence="1" id="KW-0732">Signal</keyword>
<evidence type="ECO:0000256" key="1">
    <source>
        <dbReference type="SAM" id="SignalP"/>
    </source>
</evidence>
<organism evidence="2 3">
    <name type="scientific">Caenorhabditis japonica</name>
    <dbReference type="NCBI Taxonomy" id="281687"/>
    <lineage>
        <taxon>Eukaryota</taxon>
        <taxon>Metazoa</taxon>
        <taxon>Ecdysozoa</taxon>
        <taxon>Nematoda</taxon>
        <taxon>Chromadorea</taxon>
        <taxon>Rhabditida</taxon>
        <taxon>Rhabditina</taxon>
        <taxon>Rhabditomorpha</taxon>
        <taxon>Rhabditoidea</taxon>
        <taxon>Rhabditidae</taxon>
        <taxon>Peloderinae</taxon>
        <taxon>Caenorhabditis</taxon>
    </lineage>
</organism>
<sequence>MTRLLWAADASAFVCMFLRSILHVLRCTPLEYPCPLSLCATASFAHQVHQLEMWLRHHFTSFLPVDTTSFQLLPCSGRNH</sequence>
<proteinExistence type="predicted"/>
<dbReference type="EnsemblMetazoa" id="CJA21001.1">
    <property type="protein sequence ID" value="CJA21001.1"/>
    <property type="gene ID" value="WBGene00176573"/>
</dbReference>
<keyword evidence="3" id="KW-1185">Reference proteome</keyword>
<feature type="chain" id="PRO_5035725930" description="Secreted protein" evidence="1">
    <location>
        <begin position="28"/>
        <end position="80"/>
    </location>
</feature>
<evidence type="ECO:0000313" key="3">
    <source>
        <dbReference type="Proteomes" id="UP000005237"/>
    </source>
</evidence>
<reference evidence="2" key="2">
    <citation type="submission" date="2022-06" db="UniProtKB">
        <authorList>
            <consortium name="EnsemblMetazoa"/>
        </authorList>
    </citation>
    <scope>IDENTIFICATION</scope>
    <source>
        <strain evidence="2">DF5081</strain>
    </source>
</reference>
<accession>A0A8R1I3S3</accession>
<dbReference type="AlphaFoldDB" id="A0A8R1I3S3"/>
<evidence type="ECO:0008006" key="4">
    <source>
        <dbReference type="Google" id="ProtNLM"/>
    </source>
</evidence>
<feature type="signal peptide" evidence="1">
    <location>
        <begin position="1"/>
        <end position="27"/>
    </location>
</feature>
<evidence type="ECO:0000313" key="2">
    <source>
        <dbReference type="EnsemblMetazoa" id="CJA21001.1"/>
    </source>
</evidence>
<protein>
    <recommendedName>
        <fullName evidence="4">Secreted protein</fullName>
    </recommendedName>
</protein>
<name>A0A8R1I3S3_CAEJA</name>